<feature type="domain" description="DUF632" evidence="2">
    <location>
        <begin position="2"/>
        <end position="88"/>
    </location>
</feature>
<evidence type="ECO:0000259" key="2">
    <source>
        <dbReference type="Pfam" id="PF04782"/>
    </source>
</evidence>
<name>A0ABR2MBY7_9ASPA</name>
<sequence>MKATINLEHVLLKWCANFDKWIGTQQAFIYILNVWLQKWLPKDHASISLTGIRAPPVFILSHDWYEAMDRHSDAEVKSSIQKYAAIMHKLWVSQDRGQKQHRKTDSLSREKKETVKNKVRVYRRSSNTEGDVEMKT</sequence>
<feature type="region of interest" description="Disordered" evidence="1">
    <location>
        <begin position="94"/>
        <end position="136"/>
    </location>
</feature>
<reference evidence="3 4" key="1">
    <citation type="journal article" date="2022" name="Nat. Plants">
        <title>Genomes of leafy and leafless Platanthera orchids illuminate the evolution of mycoheterotrophy.</title>
        <authorList>
            <person name="Li M.H."/>
            <person name="Liu K.W."/>
            <person name="Li Z."/>
            <person name="Lu H.C."/>
            <person name="Ye Q.L."/>
            <person name="Zhang D."/>
            <person name="Wang J.Y."/>
            <person name="Li Y.F."/>
            <person name="Zhong Z.M."/>
            <person name="Liu X."/>
            <person name="Yu X."/>
            <person name="Liu D.K."/>
            <person name="Tu X.D."/>
            <person name="Liu B."/>
            <person name="Hao Y."/>
            <person name="Liao X.Y."/>
            <person name="Jiang Y.T."/>
            <person name="Sun W.H."/>
            <person name="Chen J."/>
            <person name="Chen Y.Q."/>
            <person name="Ai Y."/>
            <person name="Zhai J.W."/>
            <person name="Wu S.S."/>
            <person name="Zhou Z."/>
            <person name="Hsiao Y.Y."/>
            <person name="Wu W.L."/>
            <person name="Chen Y.Y."/>
            <person name="Lin Y.F."/>
            <person name="Hsu J.L."/>
            <person name="Li C.Y."/>
            <person name="Wang Z.W."/>
            <person name="Zhao X."/>
            <person name="Zhong W.Y."/>
            <person name="Ma X.K."/>
            <person name="Ma L."/>
            <person name="Huang J."/>
            <person name="Chen G.Z."/>
            <person name="Huang M.Z."/>
            <person name="Huang L."/>
            <person name="Peng D.H."/>
            <person name="Luo Y.B."/>
            <person name="Zou S.Q."/>
            <person name="Chen S.P."/>
            <person name="Lan S."/>
            <person name="Tsai W.C."/>
            <person name="Van de Peer Y."/>
            <person name="Liu Z.J."/>
        </authorList>
    </citation>
    <scope>NUCLEOTIDE SEQUENCE [LARGE SCALE GENOMIC DNA]</scope>
    <source>
        <strain evidence="3">Lor288</strain>
    </source>
</reference>
<protein>
    <recommendedName>
        <fullName evidence="2">DUF632 domain-containing protein</fullName>
    </recommendedName>
</protein>
<keyword evidence="4" id="KW-1185">Reference proteome</keyword>
<evidence type="ECO:0000256" key="1">
    <source>
        <dbReference type="SAM" id="MobiDB-lite"/>
    </source>
</evidence>
<accession>A0ABR2MBY7</accession>
<dbReference type="EMBL" id="JBBWWR010000009">
    <property type="protein sequence ID" value="KAK8961618.1"/>
    <property type="molecule type" value="Genomic_DNA"/>
</dbReference>
<feature type="compositionally biased region" description="Basic and acidic residues" evidence="1">
    <location>
        <begin position="103"/>
        <end position="116"/>
    </location>
</feature>
<proteinExistence type="predicted"/>
<dbReference type="Proteomes" id="UP001412067">
    <property type="component" value="Unassembled WGS sequence"/>
</dbReference>
<dbReference type="PANTHER" id="PTHR21450:SF2">
    <property type="entry name" value="FAMILY PROTEIN, PUTATIVE (DUF630 AND DUF632)-RELATED"/>
    <property type="match status" value="1"/>
</dbReference>
<dbReference type="InterPro" id="IPR006867">
    <property type="entry name" value="DUF632"/>
</dbReference>
<dbReference type="Pfam" id="PF04782">
    <property type="entry name" value="DUF632"/>
    <property type="match status" value="1"/>
</dbReference>
<organism evidence="3 4">
    <name type="scientific">Platanthera guangdongensis</name>
    <dbReference type="NCBI Taxonomy" id="2320717"/>
    <lineage>
        <taxon>Eukaryota</taxon>
        <taxon>Viridiplantae</taxon>
        <taxon>Streptophyta</taxon>
        <taxon>Embryophyta</taxon>
        <taxon>Tracheophyta</taxon>
        <taxon>Spermatophyta</taxon>
        <taxon>Magnoliopsida</taxon>
        <taxon>Liliopsida</taxon>
        <taxon>Asparagales</taxon>
        <taxon>Orchidaceae</taxon>
        <taxon>Orchidoideae</taxon>
        <taxon>Orchideae</taxon>
        <taxon>Orchidinae</taxon>
        <taxon>Platanthera</taxon>
    </lineage>
</organism>
<evidence type="ECO:0000313" key="4">
    <source>
        <dbReference type="Proteomes" id="UP001412067"/>
    </source>
</evidence>
<evidence type="ECO:0000313" key="3">
    <source>
        <dbReference type="EMBL" id="KAK8961618.1"/>
    </source>
</evidence>
<comment type="caution">
    <text evidence="3">The sequence shown here is derived from an EMBL/GenBank/DDBJ whole genome shotgun (WGS) entry which is preliminary data.</text>
</comment>
<gene>
    <name evidence="3" type="ORF">KSP40_PGU017998</name>
</gene>
<dbReference type="PANTHER" id="PTHR21450">
    <property type="entry name" value="PROTEIN ALTERED PHOSPHATE STARVATION RESPONSE 1"/>
    <property type="match status" value="1"/>
</dbReference>